<keyword evidence="6 10" id="KW-1133">Transmembrane helix</keyword>
<sequence length="517" mass="56705">MSRLLRSGAIISAMTMVSRVLGLIRDMVVAHYFSTVATDAFYVAFRIPNLLRRLFAEGAFSLAFVPVLSEYKEKRSRQELNDLIDHVAGYLGLILFVVTLIGVIAAPIIMLIFAPGFGSKPESRPDLAIDMLRITFPYILFISLTAFVSGILNTFHKFAIPAFTPALLNIVMIAMAIFAAPYFNEPIMALAWGVFIAGIAQLVFQLPSLARLGLLPKFKLKGKHEGVSRIMRLMGPAIFGSSVAQLNLLINTMLASFLAAGSISWLYYSDRFVELPLAIVGVALGTVILPKLSSDHAKADASQFRHTMDWALRMGLLISIPSTIGLMMLAEPILAAVMLHGKFTWSDVEMSALSLMTYSFGLSGFIMVKVLAPGFYSRQDTKTPVKIGMVSVVSNIVLNMLIVLPWYFSGKPGAHAGLALATALAGYVNSGLLFYKLHQQQIFSPEQGWASYLAKVAFACVIMISALWLATPNDHYWQTTPITYKALSLMGLILLALTSYFGSLRLMGMPFKQMLGR</sequence>
<dbReference type="GO" id="GO:0008360">
    <property type="term" value="P:regulation of cell shape"/>
    <property type="evidence" value="ECO:0007669"/>
    <property type="project" value="UniProtKB-UniRule"/>
</dbReference>
<dbReference type="GO" id="GO:0015648">
    <property type="term" value="F:lipid-linked peptidoglycan transporter activity"/>
    <property type="evidence" value="ECO:0007669"/>
    <property type="project" value="UniProtKB-UniRule"/>
</dbReference>
<keyword evidence="10 11" id="KW-0813">Transport</keyword>
<dbReference type="GO" id="GO:0005886">
    <property type="term" value="C:plasma membrane"/>
    <property type="evidence" value="ECO:0007669"/>
    <property type="project" value="UniProtKB-SubCell"/>
</dbReference>
<dbReference type="PANTHER" id="PTHR47019">
    <property type="entry name" value="LIPID II FLIPPASE MURJ"/>
    <property type="match status" value="1"/>
</dbReference>
<evidence type="ECO:0000256" key="6">
    <source>
        <dbReference type="ARBA" id="ARBA00022989"/>
    </source>
</evidence>
<feature type="transmembrane region" description="Helical" evidence="10">
    <location>
        <begin position="134"/>
        <end position="155"/>
    </location>
</feature>
<dbReference type="PIRSF" id="PIRSF002869">
    <property type="entry name" value="MviN"/>
    <property type="match status" value="1"/>
</dbReference>
<evidence type="ECO:0000256" key="10">
    <source>
        <dbReference type="HAMAP-Rule" id="MF_02078"/>
    </source>
</evidence>
<keyword evidence="2 10" id="KW-1003">Cell membrane</keyword>
<dbReference type="Proteomes" id="UP001300672">
    <property type="component" value="Chromosome"/>
</dbReference>
<dbReference type="PANTHER" id="PTHR47019:SF1">
    <property type="entry name" value="LIPID II FLIPPASE MURJ"/>
    <property type="match status" value="1"/>
</dbReference>
<dbReference type="EMBL" id="CP124755">
    <property type="protein sequence ID" value="WGZ90198.1"/>
    <property type="molecule type" value="Genomic_DNA"/>
</dbReference>
<feature type="transmembrane region" description="Helical" evidence="10">
    <location>
        <begin position="449"/>
        <end position="470"/>
    </location>
</feature>
<feature type="transmembrane region" description="Helical" evidence="10">
    <location>
        <begin position="350"/>
        <end position="375"/>
    </location>
</feature>
<dbReference type="CDD" id="cd13123">
    <property type="entry name" value="MATE_MurJ_like"/>
    <property type="match status" value="1"/>
</dbReference>
<dbReference type="KEGG" id="tdu:QJT80_11905"/>
<evidence type="ECO:0000256" key="4">
    <source>
        <dbReference type="ARBA" id="ARBA00022960"/>
    </source>
</evidence>
<keyword evidence="4 10" id="KW-0133">Cell shape</keyword>
<feature type="transmembrane region" description="Helical" evidence="10">
    <location>
        <begin position="20"/>
        <end position="44"/>
    </location>
</feature>
<reference evidence="12" key="2">
    <citation type="submission" date="2023-04" db="EMBL/GenBank/DDBJ databases">
        <authorList>
            <person name="Beletskiy A.V."/>
            <person name="Mardanov A.V."/>
            <person name="Ravin N.V."/>
        </authorList>
    </citation>
    <scope>NUCLEOTIDE SEQUENCE</scope>
    <source>
        <strain evidence="12">GKL-01</strain>
    </source>
</reference>
<keyword evidence="10 11" id="KW-0961">Cell wall biogenesis/degradation</keyword>
<proteinExistence type="inferred from homology"/>
<dbReference type="InterPro" id="IPR004268">
    <property type="entry name" value="MurJ"/>
</dbReference>
<feature type="transmembrane region" description="Helical" evidence="10">
    <location>
        <begin position="482"/>
        <end position="507"/>
    </location>
</feature>
<keyword evidence="3 10" id="KW-0812">Transmembrane</keyword>
<keyword evidence="10" id="KW-0997">Cell inner membrane</keyword>
<dbReference type="GO" id="GO:0071555">
    <property type="term" value="P:cell wall organization"/>
    <property type="evidence" value="ECO:0007669"/>
    <property type="project" value="UniProtKB-UniRule"/>
</dbReference>
<feature type="transmembrane region" description="Helical" evidence="10">
    <location>
        <begin position="414"/>
        <end position="437"/>
    </location>
</feature>
<evidence type="ECO:0000256" key="7">
    <source>
        <dbReference type="ARBA" id="ARBA00023136"/>
    </source>
</evidence>
<feature type="transmembrane region" description="Helical" evidence="10">
    <location>
        <begin position="310"/>
        <end position="330"/>
    </location>
</feature>
<accession>A0AA95KJQ2</accession>
<dbReference type="HAMAP" id="MF_02078">
    <property type="entry name" value="MurJ_MviN"/>
    <property type="match status" value="1"/>
</dbReference>
<name>A0AA95KJQ2_9GAMM</name>
<evidence type="ECO:0000256" key="9">
    <source>
        <dbReference type="ARBA" id="ARBA00061532"/>
    </source>
</evidence>
<feature type="transmembrane region" description="Helical" evidence="10">
    <location>
        <begin position="50"/>
        <end position="69"/>
    </location>
</feature>
<feature type="transmembrane region" description="Helical" evidence="10">
    <location>
        <begin position="90"/>
        <end position="114"/>
    </location>
</feature>
<comment type="function">
    <text evidence="8 10 11">Involved in peptidoglycan biosynthesis. Transports lipid-linked peptidoglycan precursors from the inner to the outer leaflet of the cytoplasmic membrane.</text>
</comment>
<feature type="transmembrane region" description="Helical" evidence="10">
    <location>
        <begin position="387"/>
        <end position="408"/>
    </location>
</feature>
<reference evidence="12" key="1">
    <citation type="journal article" date="2023" name="Int. J. Mol. Sci.">
        <title>Metagenomics Revealed a New Genus 'Candidatus Thiocaldithrix dubininis' gen. nov., sp. nov. and a New Species 'Candidatus Thiothrix putei' sp. nov. in the Family Thiotrichaceae, Some Members of Which Have Traits of Both Na+- and H+-Motive Energetics.</title>
        <authorList>
            <person name="Ravin N.V."/>
            <person name="Muntyan M.S."/>
            <person name="Smolyakov D.D."/>
            <person name="Rudenko T.S."/>
            <person name="Beletsky A.V."/>
            <person name="Mardanov A.V."/>
            <person name="Grabovich M.Y."/>
        </authorList>
    </citation>
    <scope>NUCLEOTIDE SEQUENCE</scope>
    <source>
        <strain evidence="12">GKL-01</strain>
    </source>
</reference>
<dbReference type="InterPro" id="IPR051050">
    <property type="entry name" value="Lipid_II_flippase_MurJ/MviN"/>
</dbReference>
<keyword evidence="7 10" id="KW-0472">Membrane</keyword>
<dbReference type="NCBIfam" id="TIGR01695">
    <property type="entry name" value="murJ_mviN"/>
    <property type="match status" value="1"/>
</dbReference>
<feature type="transmembrane region" description="Helical" evidence="10">
    <location>
        <begin position="272"/>
        <end position="289"/>
    </location>
</feature>
<evidence type="ECO:0000256" key="11">
    <source>
        <dbReference type="PIRNR" id="PIRNR002869"/>
    </source>
</evidence>
<dbReference type="AlphaFoldDB" id="A0AA95KJQ2"/>
<evidence type="ECO:0000256" key="2">
    <source>
        <dbReference type="ARBA" id="ARBA00022475"/>
    </source>
</evidence>
<feature type="transmembrane region" description="Helical" evidence="10">
    <location>
        <begin position="162"/>
        <end position="183"/>
    </location>
</feature>
<evidence type="ECO:0000313" key="12">
    <source>
        <dbReference type="EMBL" id="WGZ90198.1"/>
    </source>
</evidence>
<comment type="subcellular location">
    <subcellularLocation>
        <location evidence="10">Cell inner membrane</location>
        <topology evidence="10">Multi-pass membrane protein</topology>
    </subcellularLocation>
    <subcellularLocation>
        <location evidence="1">Cell membrane</location>
        <topology evidence="1">Multi-pass membrane protein</topology>
    </subcellularLocation>
</comment>
<evidence type="ECO:0000256" key="1">
    <source>
        <dbReference type="ARBA" id="ARBA00004651"/>
    </source>
</evidence>
<keyword evidence="5 10" id="KW-0573">Peptidoglycan synthesis</keyword>
<dbReference type="PRINTS" id="PR01806">
    <property type="entry name" value="VIRFACTRMVIN"/>
</dbReference>
<comment type="similarity">
    <text evidence="9 10 11">Belongs to the MurJ/MviN family.</text>
</comment>
<dbReference type="GO" id="GO:0034204">
    <property type="term" value="P:lipid translocation"/>
    <property type="evidence" value="ECO:0007669"/>
    <property type="project" value="TreeGrafter"/>
</dbReference>
<protein>
    <recommendedName>
        <fullName evidence="10">Probable lipid II flippase MurJ</fullName>
    </recommendedName>
</protein>
<dbReference type="Pfam" id="PF03023">
    <property type="entry name" value="MurJ"/>
    <property type="match status" value="1"/>
</dbReference>
<evidence type="ECO:0000256" key="3">
    <source>
        <dbReference type="ARBA" id="ARBA00022692"/>
    </source>
</evidence>
<comment type="pathway">
    <text evidence="10">Cell wall biogenesis; peptidoglycan biosynthesis.</text>
</comment>
<feature type="transmembrane region" description="Helical" evidence="10">
    <location>
        <begin position="233"/>
        <end position="260"/>
    </location>
</feature>
<dbReference type="GO" id="GO:0009252">
    <property type="term" value="P:peptidoglycan biosynthetic process"/>
    <property type="evidence" value="ECO:0007669"/>
    <property type="project" value="UniProtKB-UniRule"/>
</dbReference>
<organism evidence="12">
    <name type="scientific">Candidatus Thiocaldithrix dubininis</name>
    <dbReference type="NCBI Taxonomy" id="3080823"/>
    <lineage>
        <taxon>Bacteria</taxon>
        <taxon>Pseudomonadati</taxon>
        <taxon>Pseudomonadota</taxon>
        <taxon>Gammaproteobacteria</taxon>
        <taxon>Thiotrichales</taxon>
        <taxon>Thiotrichaceae</taxon>
        <taxon>Candidatus Thiocaldithrix</taxon>
    </lineage>
</organism>
<evidence type="ECO:0000256" key="8">
    <source>
        <dbReference type="ARBA" id="ARBA00060041"/>
    </source>
</evidence>
<gene>
    <name evidence="10 12" type="primary">murJ</name>
    <name evidence="12" type="ORF">QJT80_11905</name>
</gene>
<feature type="transmembrane region" description="Helical" evidence="10">
    <location>
        <begin position="189"/>
        <end position="212"/>
    </location>
</feature>
<evidence type="ECO:0000256" key="5">
    <source>
        <dbReference type="ARBA" id="ARBA00022984"/>
    </source>
</evidence>